<sequence>MESTLRLRPFESAESETGWKDLDWRQEQIRETKQRRAEARSRIGLVEMLSSLRSTDGSVRCRPTVP</sequence>
<evidence type="ECO:0000313" key="2">
    <source>
        <dbReference type="Proteomes" id="UP001642484"/>
    </source>
</evidence>
<accession>A0ABP0JGA1</accession>
<protein>
    <submittedName>
        <fullName evidence="1">Uncharacterized protein</fullName>
    </submittedName>
</protein>
<dbReference type="Proteomes" id="UP001642484">
    <property type="component" value="Unassembled WGS sequence"/>
</dbReference>
<comment type="caution">
    <text evidence="1">The sequence shown here is derived from an EMBL/GenBank/DDBJ whole genome shotgun (WGS) entry which is preliminary data.</text>
</comment>
<keyword evidence="2" id="KW-1185">Reference proteome</keyword>
<reference evidence="1 2" key="1">
    <citation type="submission" date="2024-02" db="EMBL/GenBank/DDBJ databases">
        <authorList>
            <person name="Chen Y."/>
            <person name="Shah S."/>
            <person name="Dougan E. K."/>
            <person name="Thang M."/>
            <person name="Chan C."/>
        </authorList>
    </citation>
    <scope>NUCLEOTIDE SEQUENCE [LARGE SCALE GENOMIC DNA]</scope>
</reference>
<name>A0ABP0JGA1_9DINO</name>
<dbReference type="EMBL" id="CAXAMN010005358">
    <property type="protein sequence ID" value="CAK9013436.1"/>
    <property type="molecule type" value="Genomic_DNA"/>
</dbReference>
<evidence type="ECO:0000313" key="1">
    <source>
        <dbReference type="EMBL" id="CAK9013436.1"/>
    </source>
</evidence>
<proteinExistence type="predicted"/>
<gene>
    <name evidence="1" type="ORF">CCMP2556_LOCUS11277</name>
</gene>
<organism evidence="1 2">
    <name type="scientific">Durusdinium trenchii</name>
    <dbReference type="NCBI Taxonomy" id="1381693"/>
    <lineage>
        <taxon>Eukaryota</taxon>
        <taxon>Sar</taxon>
        <taxon>Alveolata</taxon>
        <taxon>Dinophyceae</taxon>
        <taxon>Suessiales</taxon>
        <taxon>Symbiodiniaceae</taxon>
        <taxon>Durusdinium</taxon>
    </lineage>
</organism>